<gene>
    <name evidence="1" type="ORF">CEN50_13860</name>
</gene>
<dbReference type="AlphaFoldDB" id="A0A2N6KF81"/>
<proteinExistence type="predicted"/>
<sequence length="112" mass="12782">MLVNSHYWKLSDIEQSQCVRGFPYGQVAKAGKRPYAYSYPYGNALLRKRGRVWVRGLRSCYNSGQNPKLVLLMVHYYPLQPHYCGNPKAKRCSFWPTNFPSLAEAAVGVPDP</sequence>
<dbReference type="EMBL" id="NMQA01000161">
    <property type="protein sequence ID" value="PLZ97761.1"/>
    <property type="molecule type" value="Genomic_DNA"/>
</dbReference>
<evidence type="ECO:0000313" key="2">
    <source>
        <dbReference type="Proteomes" id="UP000235025"/>
    </source>
</evidence>
<evidence type="ECO:0000313" key="1">
    <source>
        <dbReference type="EMBL" id="PLZ97761.1"/>
    </source>
</evidence>
<organism evidence="1 2">
    <name type="scientific">Fischerella thermalis CCMEE 5268</name>
    <dbReference type="NCBI Taxonomy" id="2019662"/>
    <lineage>
        <taxon>Bacteria</taxon>
        <taxon>Bacillati</taxon>
        <taxon>Cyanobacteriota</taxon>
        <taxon>Cyanophyceae</taxon>
        <taxon>Nostocales</taxon>
        <taxon>Hapalosiphonaceae</taxon>
        <taxon>Fischerella</taxon>
    </lineage>
</organism>
<protein>
    <submittedName>
        <fullName evidence="1">Uncharacterized protein</fullName>
    </submittedName>
</protein>
<dbReference type="RefSeq" id="WP_102173301.1">
    <property type="nucleotide sequence ID" value="NZ_NMQA01000161.1"/>
</dbReference>
<comment type="caution">
    <text evidence="1">The sequence shown here is derived from an EMBL/GenBank/DDBJ whole genome shotgun (WGS) entry which is preliminary data.</text>
</comment>
<name>A0A2N6KF81_9CYAN</name>
<reference evidence="1 2" key="1">
    <citation type="submission" date="2017-07" db="EMBL/GenBank/DDBJ databases">
        <title>Genomes of Fischerella (Mastigocladus) sp. strains.</title>
        <authorList>
            <person name="Miller S.R."/>
        </authorList>
    </citation>
    <scope>NUCLEOTIDE SEQUENCE [LARGE SCALE GENOMIC DNA]</scope>
    <source>
        <strain evidence="1 2">CCMEE 5268</strain>
    </source>
</reference>
<dbReference type="Proteomes" id="UP000235025">
    <property type="component" value="Unassembled WGS sequence"/>
</dbReference>
<accession>A0A2N6KF81</accession>